<organism evidence="3 4">
    <name type="scientific">Streptomyces xinghaiensis</name>
    <dbReference type="NCBI Taxonomy" id="1038928"/>
    <lineage>
        <taxon>Bacteria</taxon>
        <taxon>Bacillati</taxon>
        <taxon>Actinomycetota</taxon>
        <taxon>Actinomycetes</taxon>
        <taxon>Kitasatosporales</taxon>
        <taxon>Streptomycetaceae</taxon>
        <taxon>Streptomyces</taxon>
    </lineage>
</organism>
<evidence type="ECO:0000313" key="3">
    <source>
        <dbReference type="EMBL" id="RKM96450.1"/>
    </source>
</evidence>
<keyword evidence="2" id="KW-0732">Signal</keyword>
<feature type="region of interest" description="Disordered" evidence="1">
    <location>
        <begin position="315"/>
        <end position="334"/>
    </location>
</feature>
<comment type="caution">
    <text evidence="3">The sequence shown here is derived from an EMBL/GenBank/DDBJ whole genome shotgun (WGS) entry which is preliminary data.</text>
</comment>
<evidence type="ECO:0000256" key="2">
    <source>
        <dbReference type="SAM" id="SignalP"/>
    </source>
</evidence>
<evidence type="ECO:0000313" key="4">
    <source>
        <dbReference type="Proteomes" id="UP000028058"/>
    </source>
</evidence>
<name>A0A3R7HI51_9ACTN</name>
<dbReference type="OrthoDB" id="4800194at2"/>
<reference evidence="3 4" key="1">
    <citation type="journal article" date="2014" name="Genome Announc.">
        <title>Draft Genome Sequence of Streptomyces fradiae ATCC 19609, a Strain Highly Sensitive to Antibiotics.</title>
        <authorList>
            <person name="Bekker O.B."/>
            <person name="Klimina K.M."/>
            <person name="Vatlin A.A."/>
            <person name="Zakharevich N.V."/>
            <person name="Kasianov A.S."/>
            <person name="Danilenko V.N."/>
        </authorList>
    </citation>
    <scope>NUCLEOTIDE SEQUENCE [LARGE SCALE GENOMIC DNA]</scope>
    <source>
        <strain evidence="3 4">ATCC 19609</strain>
    </source>
</reference>
<gene>
    <name evidence="3" type="ORF">SFRA_010260</name>
</gene>
<dbReference type="Proteomes" id="UP000028058">
    <property type="component" value="Unassembled WGS sequence"/>
</dbReference>
<dbReference type="EMBL" id="JNAD02000004">
    <property type="protein sequence ID" value="RKM96450.1"/>
    <property type="molecule type" value="Genomic_DNA"/>
</dbReference>
<accession>A0A3R7HI51</accession>
<feature type="signal peptide" evidence="2">
    <location>
        <begin position="1"/>
        <end position="26"/>
    </location>
</feature>
<evidence type="ECO:0008006" key="5">
    <source>
        <dbReference type="Google" id="ProtNLM"/>
    </source>
</evidence>
<feature type="chain" id="PRO_5043188287" description="Lipoprotein" evidence="2">
    <location>
        <begin position="27"/>
        <end position="334"/>
    </location>
</feature>
<dbReference type="AlphaFoldDB" id="A0A3R7HI51"/>
<dbReference type="RefSeq" id="WP_050364535.1">
    <property type="nucleotide sequence ID" value="NZ_CP134822.1"/>
</dbReference>
<evidence type="ECO:0000256" key="1">
    <source>
        <dbReference type="SAM" id="MobiDB-lite"/>
    </source>
</evidence>
<keyword evidence="4" id="KW-1185">Reference proteome</keyword>
<proteinExistence type="predicted"/>
<protein>
    <recommendedName>
        <fullName evidence="5">Lipoprotein</fullName>
    </recommendedName>
</protein>
<sequence length="334" mass="36052">MTPSKRALAVVAVAATGLISACSSNATTDASPAGADRKIVDKSIWPKETPDRGLTKGLKLPLEDYMLSYADTVTIDEAKNTLQKQCMAEYGFTVDFPEPGANPPPSNNDANIERRYGITDETVAKTYGYGIPEELTHHVNQPQQELSDVEVEVLTGHTKPEKATLPEGAAADGSYFVAPPRTKPARAEHNGKKLREGGCAGWSDEQLGAARQQADAFTVSDLNGDSLVRSQRSEPVQNVFGDWSSCMKAKGHAGLADPYKAMDAGLALDKDGKATAESIQMALDDIACKEKTDLVKVWFDEESKIQRQQIEDNRAQLDSAKKSKKAVLARADAQ</sequence>
<dbReference type="PROSITE" id="PS51257">
    <property type="entry name" value="PROKAR_LIPOPROTEIN"/>
    <property type="match status" value="1"/>
</dbReference>